<dbReference type="Pfam" id="PF14383">
    <property type="entry name" value="VARLMGL"/>
    <property type="match status" value="1"/>
</dbReference>
<feature type="region of interest" description="Disordered" evidence="1">
    <location>
        <begin position="191"/>
        <end position="246"/>
    </location>
</feature>
<feature type="compositionally biased region" description="Basic and acidic residues" evidence="1">
    <location>
        <begin position="352"/>
        <end position="369"/>
    </location>
</feature>
<protein>
    <recommendedName>
        <fullName evidence="2">DUF3741 domain-containing protein</fullName>
    </recommendedName>
</protein>
<evidence type="ECO:0000256" key="1">
    <source>
        <dbReference type="SAM" id="MobiDB-lite"/>
    </source>
</evidence>
<feature type="compositionally biased region" description="Polar residues" evidence="1">
    <location>
        <begin position="514"/>
        <end position="537"/>
    </location>
</feature>
<dbReference type="InterPro" id="IPR032795">
    <property type="entry name" value="DUF3741-assoc"/>
</dbReference>
<sequence length="733" mass="82077">MPEGKLRSGVYRSFIMCDDPRGVVERGAIKKQRYNSICSGTNQRFDHPSKPKERSETAPRKSTEDAPAPSSSLQLLKVSKGIQKLNVAIDSYSKGSSYETVRPEDIAKGLLRGALDLEESLAMLSSIQEADNKQKGRVTKDGRCDLRFQRSMSDRFGERIEKRMMAQENAASRDCYDELRNVIRESFHRQNLLPQTTNTETKKTRVARSGFVSSSGAASSSTSSSQSSMVSGSTKSSASSDVPRRPPSLIARLMGLDVSPQVQNISMVKHIDKPVIVNVSPERQEKLLKRKKKESPETVRCNSTRKPVLHSLPEEIPSENPSSIVVLIKPVNVVQDEKPGNKRPVLPKKPRMQGEVHPRMINQRKDHQAKGGSKTSSSNTMKLPSSPTKKDKMVRKVEENEGKVMKLLSPSNAKAVTREAKPKEIIKKIYVKKDDIIEGKDRRSALKPPANHARHKKSNGSSDTSRNKNQPSRLSSSPSSSSDEKKSNSRLKKSGEASKRSPKKKLHKRDNDLASENNSSSSQDTRVSINQLSAEETTSSELHIQRLVLHKSHCDSGEVTSCAPTIQQETSLRSFLSNSSDFISYAENLFDFKTNTNRSQEKTCQGRDSNVISDQRLALDFAKEVARRRSLLLITEPTCLLRSSLHIDELLMEVCDGFDSLRSYRDTFLNQSSFVKESIHMVLEKDLYSKRKEMTSGVWDLGWRSEFQIDETLQAVVDLEKLILSGLIQEIFS</sequence>
<proteinExistence type="predicted"/>
<feature type="compositionally biased region" description="Basic and acidic residues" evidence="1">
    <location>
        <begin position="482"/>
        <end position="499"/>
    </location>
</feature>
<dbReference type="AlphaFoldDB" id="A0A3P6DWD5"/>
<feature type="compositionally biased region" description="Low complexity" evidence="1">
    <location>
        <begin position="471"/>
        <end position="481"/>
    </location>
</feature>
<reference evidence="3" key="1">
    <citation type="submission" date="2018-11" db="EMBL/GenBank/DDBJ databases">
        <authorList>
            <consortium name="Genoscope - CEA"/>
            <person name="William W."/>
        </authorList>
    </citation>
    <scope>NUCLEOTIDE SEQUENCE</scope>
</reference>
<gene>
    <name evidence="3" type="ORF">BOLC7T41613H</name>
</gene>
<accession>A0A3P6DWD5</accession>
<feature type="domain" description="DUF3741" evidence="2">
    <location>
        <begin position="244"/>
        <end position="262"/>
    </location>
</feature>
<dbReference type="PANTHER" id="PTHR34282:SF2">
    <property type="entry name" value="DUF3741 DOMAIN-CONTAINING PROTEIN"/>
    <property type="match status" value="1"/>
</dbReference>
<feature type="compositionally biased region" description="Polar residues" evidence="1">
    <location>
        <begin position="373"/>
        <end position="387"/>
    </location>
</feature>
<feature type="region of interest" description="Disordered" evidence="1">
    <location>
        <begin position="440"/>
        <end position="537"/>
    </location>
</feature>
<evidence type="ECO:0000313" key="3">
    <source>
        <dbReference type="EMBL" id="VDD36053.1"/>
    </source>
</evidence>
<feature type="compositionally biased region" description="Low complexity" evidence="1">
    <location>
        <begin position="209"/>
        <end position="240"/>
    </location>
</feature>
<organism evidence="3">
    <name type="scientific">Brassica oleracea</name>
    <name type="common">Wild cabbage</name>
    <dbReference type="NCBI Taxonomy" id="3712"/>
    <lineage>
        <taxon>Eukaryota</taxon>
        <taxon>Viridiplantae</taxon>
        <taxon>Streptophyta</taxon>
        <taxon>Embryophyta</taxon>
        <taxon>Tracheophyta</taxon>
        <taxon>Spermatophyta</taxon>
        <taxon>Magnoliopsida</taxon>
        <taxon>eudicotyledons</taxon>
        <taxon>Gunneridae</taxon>
        <taxon>Pentapetalae</taxon>
        <taxon>rosids</taxon>
        <taxon>malvids</taxon>
        <taxon>Brassicales</taxon>
        <taxon>Brassicaceae</taxon>
        <taxon>Brassiceae</taxon>
        <taxon>Brassica</taxon>
    </lineage>
</organism>
<feature type="compositionally biased region" description="Basic and acidic residues" evidence="1">
    <location>
        <begin position="44"/>
        <end position="64"/>
    </location>
</feature>
<feature type="compositionally biased region" description="Polar residues" evidence="1">
    <location>
        <begin position="459"/>
        <end position="470"/>
    </location>
</feature>
<feature type="region of interest" description="Disordered" evidence="1">
    <location>
        <begin position="39"/>
        <end position="73"/>
    </location>
</feature>
<name>A0A3P6DWD5_BRAOL</name>
<evidence type="ECO:0000259" key="2">
    <source>
        <dbReference type="Pfam" id="PF14383"/>
    </source>
</evidence>
<dbReference type="EMBL" id="LR031876">
    <property type="protein sequence ID" value="VDD36053.1"/>
    <property type="molecule type" value="Genomic_DNA"/>
</dbReference>
<dbReference type="PANTHER" id="PTHR34282">
    <property type="entry name" value="OS01G0228800 PROTEIN-RELATED"/>
    <property type="match status" value="1"/>
</dbReference>
<feature type="region of interest" description="Disordered" evidence="1">
    <location>
        <begin position="336"/>
        <end position="404"/>
    </location>
</feature>
<feature type="compositionally biased region" description="Basic and acidic residues" evidence="1">
    <location>
        <begin position="388"/>
        <end position="404"/>
    </location>
</feature>